<dbReference type="Gene3D" id="3.40.50.300">
    <property type="entry name" value="P-loop containing nucleotide triphosphate hydrolases"/>
    <property type="match status" value="1"/>
</dbReference>
<evidence type="ECO:0000259" key="8">
    <source>
        <dbReference type="Pfam" id="PF18052"/>
    </source>
</evidence>
<evidence type="ECO:0000259" key="10">
    <source>
        <dbReference type="Pfam" id="PF23598"/>
    </source>
</evidence>
<dbReference type="EMBL" id="SPHZ02000010">
    <property type="protein sequence ID" value="KAF0896894.1"/>
    <property type="molecule type" value="Genomic_DNA"/>
</dbReference>
<organism evidence="11 12">
    <name type="scientific">Oryza meyeriana var. granulata</name>
    <dbReference type="NCBI Taxonomy" id="110450"/>
    <lineage>
        <taxon>Eukaryota</taxon>
        <taxon>Viridiplantae</taxon>
        <taxon>Streptophyta</taxon>
        <taxon>Embryophyta</taxon>
        <taxon>Tracheophyta</taxon>
        <taxon>Spermatophyta</taxon>
        <taxon>Magnoliopsida</taxon>
        <taxon>Liliopsida</taxon>
        <taxon>Poales</taxon>
        <taxon>Poaceae</taxon>
        <taxon>BOP clade</taxon>
        <taxon>Oryzoideae</taxon>
        <taxon>Oryzeae</taxon>
        <taxon>Oryzinae</taxon>
        <taxon>Oryza</taxon>
        <taxon>Oryza meyeriana</taxon>
    </lineage>
</organism>
<dbReference type="InterPro" id="IPR055414">
    <property type="entry name" value="LRR_R13L4/SHOC2-like"/>
</dbReference>
<evidence type="ECO:0000256" key="4">
    <source>
        <dbReference type="ARBA" id="ARBA00022741"/>
    </source>
</evidence>
<dbReference type="PANTHER" id="PTHR19338:SF69">
    <property type="entry name" value="OS07G0294100 PROTEIN"/>
    <property type="match status" value="1"/>
</dbReference>
<dbReference type="AlphaFoldDB" id="A0A6G1CAR4"/>
<feature type="domain" description="Disease resistance N-terminal" evidence="8">
    <location>
        <begin position="7"/>
        <end position="96"/>
    </location>
</feature>
<protein>
    <recommendedName>
        <fullName evidence="13">Rx N-terminal domain-containing protein</fullName>
    </recommendedName>
</protein>
<dbReference type="GO" id="GO:0043531">
    <property type="term" value="F:ADP binding"/>
    <property type="evidence" value="ECO:0007669"/>
    <property type="project" value="InterPro"/>
</dbReference>
<feature type="domain" description="Disease resistance protein winged helix" evidence="9">
    <location>
        <begin position="273"/>
        <end position="314"/>
    </location>
</feature>
<dbReference type="Pfam" id="PF23598">
    <property type="entry name" value="LRR_14"/>
    <property type="match status" value="1"/>
</dbReference>
<evidence type="ECO:0000313" key="11">
    <source>
        <dbReference type="EMBL" id="KAF0896894.1"/>
    </source>
</evidence>
<sequence>MEFATGAMGPLLFKLGELLKEEYDLQKSVKEGIKFLKAELESMQPALKKVSNIPLDQIDEQVKIWARDVRELSYNIEDIIDTFVLNANALEPTKKRDFTWLINKCRKLSQVKIHHKIGNDIKDVKSQVKEVMERRDRYKIDGVAANSPKTIDPRILGLYEKATNLVGVDKSSDDLIKRLSMGDEASKNLKMVSVFGFGGLGKTTLAKAVFDMLKVQFDCAGFIPVGQKPDIKKVLKDILIEFNKHKYMEFDVEALSERHLIDELREYLDNKSIYPEDRRIEKECLIWKWIAEGFVHEEQGKGLFEVEENFVKVLDRVHKEHNSHAQSRTARRIALHKGWNNDNNNNLATSMEQLRRLSTQASWEATTIEVLDVRHTELKVLPATIVKLSKLMRLCVNGDKTRFMTGTDEGCLNALMECLNTLCRIQSIWIMFAIDFTKSRRLMAGWECWEPSPHLRQFSINGVQLPRLPAWVNSMRTPHLSLLDLCVLASEPRDLDVLARMPELRYLRMDIGRRFSWTVAGSSGLFPNLRTCRTNIVLTFLQGAMPMLIEVQLQVSVSRDGAAANDIGLENLPLLKKVHVWLHCEGATARQVDEAEVALRRVVQAHPNCPAITVLRFGEPDSGGTKEEEEATHQS</sequence>
<dbReference type="PANTHER" id="PTHR19338">
    <property type="entry name" value="TRANSLOCASE OF INNER MITOCHONDRIAL MEMBRANE 13 HOMOLOG"/>
    <property type="match status" value="1"/>
</dbReference>
<evidence type="ECO:0000256" key="3">
    <source>
        <dbReference type="ARBA" id="ARBA00022737"/>
    </source>
</evidence>
<feature type="domain" description="NB-ARC" evidence="7">
    <location>
        <begin position="170"/>
        <end position="271"/>
    </location>
</feature>
<dbReference type="InterPro" id="IPR027417">
    <property type="entry name" value="P-loop_NTPase"/>
</dbReference>
<keyword evidence="6" id="KW-0175">Coiled coil</keyword>
<keyword evidence="4" id="KW-0547">Nucleotide-binding</keyword>
<evidence type="ECO:0000256" key="2">
    <source>
        <dbReference type="ARBA" id="ARBA00022614"/>
    </source>
</evidence>
<name>A0A6G1CAR4_9ORYZ</name>
<proteinExistence type="inferred from homology"/>
<dbReference type="SUPFAM" id="SSF52540">
    <property type="entry name" value="P-loop containing nucleoside triphosphate hydrolases"/>
    <property type="match status" value="1"/>
</dbReference>
<dbReference type="InterPro" id="IPR041118">
    <property type="entry name" value="Rx_N"/>
</dbReference>
<keyword evidence="5" id="KW-0611">Plant defense</keyword>
<evidence type="ECO:0000256" key="1">
    <source>
        <dbReference type="ARBA" id="ARBA00008894"/>
    </source>
</evidence>
<dbReference type="InterPro" id="IPR002182">
    <property type="entry name" value="NB-ARC"/>
</dbReference>
<dbReference type="GO" id="GO:0006952">
    <property type="term" value="P:defense response"/>
    <property type="evidence" value="ECO:0007669"/>
    <property type="project" value="UniProtKB-KW"/>
</dbReference>
<evidence type="ECO:0000259" key="9">
    <source>
        <dbReference type="Pfam" id="PF23559"/>
    </source>
</evidence>
<dbReference type="InterPro" id="IPR058922">
    <property type="entry name" value="WHD_DRP"/>
</dbReference>
<keyword evidence="3" id="KW-0677">Repeat</keyword>
<evidence type="ECO:0008006" key="13">
    <source>
        <dbReference type="Google" id="ProtNLM"/>
    </source>
</evidence>
<comment type="caution">
    <text evidence="11">The sequence shown here is derived from an EMBL/GenBank/DDBJ whole genome shotgun (WGS) entry which is preliminary data.</text>
</comment>
<keyword evidence="2" id="KW-0433">Leucine-rich repeat</keyword>
<dbReference type="SUPFAM" id="SSF52058">
    <property type="entry name" value="L domain-like"/>
    <property type="match status" value="1"/>
</dbReference>
<accession>A0A6G1CAR4</accession>
<dbReference type="CDD" id="cd14798">
    <property type="entry name" value="RX-CC_like"/>
    <property type="match status" value="1"/>
</dbReference>
<gene>
    <name evidence="11" type="ORF">E2562_029582</name>
</gene>
<evidence type="ECO:0000256" key="5">
    <source>
        <dbReference type="ARBA" id="ARBA00022821"/>
    </source>
</evidence>
<evidence type="ECO:0000259" key="7">
    <source>
        <dbReference type="Pfam" id="PF00931"/>
    </source>
</evidence>
<comment type="similarity">
    <text evidence="1">Belongs to the disease resistance NB-LRR family.</text>
</comment>
<dbReference type="Proteomes" id="UP000479710">
    <property type="component" value="Unassembled WGS sequence"/>
</dbReference>
<reference evidence="11 12" key="1">
    <citation type="submission" date="2019-11" db="EMBL/GenBank/DDBJ databases">
        <title>Whole genome sequence of Oryza granulata.</title>
        <authorList>
            <person name="Li W."/>
        </authorList>
    </citation>
    <scope>NUCLEOTIDE SEQUENCE [LARGE SCALE GENOMIC DNA]</scope>
    <source>
        <strain evidence="12">cv. Menghai</strain>
        <tissue evidence="11">Leaf</tissue>
    </source>
</reference>
<evidence type="ECO:0000313" key="12">
    <source>
        <dbReference type="Proteomes" id="UP000479710"/>
    </source>
</evidence>
<dbReference type="InterPro" id="IPR032675">
    <property type="entry name" value="LRR_dom_sf"/>
</dbReference>
<evidence type="ECO:0000256" key="6">
    <source>
        <dbReference type="ARBA" id="ARBA00023054"/>
    </source>
</evidence>
<dbReference type="Pfam" id="PF00931">
    <property type="entry name" value="NB-ARC"/>
    <property type="match status" value="1"/>
</dbReference>
<dbReference type="Pfam" id="PF18052">
    <property type="entry name" value="Rx_N"/>
    <property type="match status" value="1"/>
</dbReference>
<feature type="domain" description="Disease resistance R13L4/SHOC-2-like LRR" evidence="10">
    <location>
        <begin position="406"/>
        <end position="612"/>
    </location>
</feature>
<dbReference type="Gene3D" id="3.80.10.10">
    <property type="entry name" value="Ribonuclease Inhibitor"/>
    <property type="match status" value="1"/>
</dbReference>
<keyword evidence="12" id="KW-1185">Reference proteome</keyword>
<dbReference type="Pfam" id="PF23559">
    <property type="entry name" value="WHD_DRP"/>
    <property type="match status" value="1"/>
</dbReference>
<dbReference type="Gene3D" id="1.20.5.4130">
    <property type="match status" value="1"/>
</dbReference>
<dbReference type="InterPro" id="IPR038005">
    <property type="entry name" value="RX-like_CC"/>
</dbReference>
<dbReference type="GO" id="GO:0051707">
    <property type="term" value="P:response to other organism"/>
    <property type="evidence" value="ECO:0007669"/>
    <property type="project" value="UniProtKB-ARBA"/>
</dbReference>